<sequence>MEEKRITLHQQFRALDDKQSSWLEWRRTNESCIQHTGYDIGQIQQLYSMCEESLVRYRSHIKEQRTDDTITRYLSPINLLVVTLWYLKHYHSERYISTELNLGPSTVNYFLREVIYILYSCVYPELISLPVNLTSKRIPHEP</sequence>
<proteinExistence type="predicted"/>
<dbReference type="AlphaFoldDB" id="A0A815KIN4"/>
<dbReference type="EMBL" id="CAJNOO010003418">
    <property type="protein sequence ID" value="CAF1336196.1"/>
    <property type="molecule type" value="Genomic_DNA"/>
</dbReference>
<evidence type="ECO:0000313" key="4">
    <source>
        <dbReference type="Proteomes" id="UP000663889"/>
    </source>
</evidence>
<evidence type="ECO:0000313" key="1">
    <source>
        <dbReference type="EMBL" id="CAF1336196.1"/>
    </source>
</evidence>
<dbReference type="Proteomes" id="UP000663882">
    <property type="component" value="Unassembled WGS sequence"/>
</dbReference>
<dbReference type="EMBL" id="CAJOBE010008771">
    <property type="protein sequence ID" value="CAF4069267.1"/>
    <property type="molecule type" value="Genomic_DNA"/>
</dbReference>
<dbReference type="OrthoDB" id="10397675at2759"/>
<name>A0A815KIN4_9BILA</name>
<organism evidence="2 4">
    <name type="scientific">Rotaria sordida</name>
    <dbReference type="NCBI Taxonomy" id="392033"/>
    <lineage>
        <taxon>Eukaryota</taxon>
        <taxon>Metazoa</taxon>
        <taxon>Spiralia</taxon>
        <taxon>Gnathifera</taxon>
        <taxon>Rotifera</taxon>
        <taxon>Eurotatoria</taxon>
        <taxon>Bdelloidea</taxon>
        <taxon>Philodinida</taxon>
        <taxon>Philodinidae</taxon>
        <taxon>Rotaria</taxon>
    </lineage>
</organism>
<evidence type="ECO:0000313" key="2">
    <source>
        <dbReference type="EMBL" id="CAF1396602.1"/>
    </source>
</evidence>
<gene>
    <name evidence="3" type="ORF">FNK824_LOCUS29711</name>
    <name evidence="1" type="ORF">RFH988_LOCUS31532</name>
    <name evidence="2" type="ORF">SEV965_LOCUS31220</name>
</gene>
<reference evidence="2" key="1">
    <citation type="submission" date="2021-02" db="EMBL/GenBank/DDBJ databases">
        <authorList>
            <person name="Nowell W R."/>
        </authorList>
    </citation>
    <scope>NUCLEOTIDE SEQUENCE</scope>
</reference>
<dbReference type="Proteomes" id="UP000663874">
    <property type="component" value="Unassembled WGS sequence"/>
</dbReference>
<accession>A0A815KIN4</accession>
<comment type="caution">
    <text evidence="2">The sequence shown here is derived from an EMBL/GenBank/DDBJ whole genome shotgun (WGS) entry which is preliminary data.</text>
</comment>
<dbReference type="Proteomes" id="UP000663889">
    <property type="component" value="Unassembled WGS sequence"/>
</dbReference>
<dbReference type="EMBL" id="CAJNOU010003549">
    <property type="protein sequence ID" value="CAF1396602.1"/>
    <property type="molecule type" value="Genomic_DNA"/>
</dbReference>
<evidence type="ECO:0008006" key="5">
    <source>
        <dbReference type="Google" id="ProtNLM"/>
    </source>
</evidence>
<protein>
    <recommendedName>
        <fullName evidence="5">Transposase Helix-turn-helix domain-containing protein</fullName>
    </recommendedName>
</protein>
<evidence type="ECO:0000313" key="3">
    <source>
        <dbReference type="EMBL" id="CAF4069267.1"/>
    </source>
</evidence>